<gene>
    <name evidence="4" type="ORF">BWR18_00515</name>
</gene>
<organism evidence="4 5">
    <name type="scientific">Tateyamaria omphalii</name>
    <dbReference type="NCBI Taxonomy" id="299262"/>
    <lineage>
        <taxon>Bacteria</taxon>
        <taxon>Pseudomonadati</taxon>
        <taxon>Pseudomonadota</taxon>
        <taxon>Alphaproteobacteria</taxon>
        <taxon>Rhodobacterales</taxon>
        <taxon>Roseobacteraceae</taxon>
        <taxon>Tateyamaria</taxon>
    </lineage>
</organism>
<dbReference type="PANTHER" id="PTHR16026">
    <property type="entry name" value="CARTILAGE ACIDIC PROTEIN 1"/>
    <property type="match status" value="1"/>
</dbReference>
<proteinExistence type="predicted"/>
<dbReference type="Pfam" id="PF13517">
    <property type="entry name" value="FG-GAP_3"/>
    <property type="match status" value="2"/>
</dbReference>
<name>A0A1P8N033_9RHOB</name>
<evidence type="ECO:0000256" key="1">
    <source>
        <dbReference type="ARBA" id="ARBA00022729"/>
    </source>
</evidence>
<dbReference type="Gene3D" id="2.130.10.130">
    <property type="entry name" value="Integrin alpha, N-terminal"/>
    <property type="match status" value="1"/>
</dbReference>
<dbReference type="STRING" id="299262.BWR18_00515"/>
<dbReference type="InterPro" id="IPR028994">
    <property type="entry name" value="Integrin_alpha_N"/>
</dbReference>
<dbReference type="AlphaFoldDB" id="A0A1P8N033"/>
<feature type="domain" description="ASPIC/UnbV" evidence="3">
    <location>
        <begin position="428"/>
        <end position="492"/>
    </location>
</feature>
<dbReference type="InterPro" id="IPR011519">
    <property type="entry name" value="UnbV_ASPIC"/>
</dbReference>
<evidence type="ECO:0000313" key="5">
    <source>
        <dbReference type="Proteomes" id="UP000186336"/>
    </source>
</evidence>
<dbReference type="InterPro" id="IPR027039">
    <property type="entry name" value="Crtac1"/>
</dbReference>
<feature type="chain" id="PRO_5012478811" description="ASPIC/UnbV domain-containing protein" evidence="2">
    <location>
        <begin position="19"/>
        <end position="497"/>
    </location>
</feature>
<sequence length="497" mass="53471">MARGLVAVFLGVTQPAFAGEPAFVPVDVPAHVYDGGWEHFVGGGLAVFDCDGDARPDLVAAGGNNKPVVLRNISDGAVAFQTVIGSGLDMTGTTGAYPLDIDNDGRLDLVVLRVGPDVILRGRGDCTFAPMAFQFEDRWSTAFSATWEAGQAAPTLAFGHYVDRSDPDGPFEACDINHLWRPDGDTYAVTDLTPGYCALSMLFTDWARTGRADLRVSNDRHYYVREGEEQMWAMDASPRLYTEADGWARHKLWGMGIAARDLDRDGRDEVYLSSMGDQRLMRQVGDGPGFEDVPFETGTAAHRPYVGGDGRPSTGWHIAFGDVNNDGRDDAFIAKGNVQEMPGLAMEDPNNLLIALENGTFSEAGDVAGVASMHRGRGAALVDFDGDGRLDLAVVNRRAPLELWQNVTADVGNWLSVSVSQAGTNTQAVGAWIEVDDGTAIQAREVTVGGGHAGGVAGPQHFGVGAVETVRLRIRWPHGGWSEWVETPVNRDIALRR</sequence>
<keyword evidence="5" id="KW-1185">Reference proteome</keyword>
<accession>A0A1P8N033</accession>
<dbReference type="PANTHER" id="PTHR16026:SF0">
    <property type="entry name" value="CARTILAGE ACIDIC PROTEIN 1"/>
    <property type="match status" value="1"/>
</dbReference>
<keyword evidence="1 2" id="KW-0732">Signal</keyword>
<protein>
    <recommendedName>
        <fullName evidence="3">ASPIC/UnbV domain-containing protein</fullName>
    </recommendedName>
</protein>
<dbReference type="KEGG" id="tom:BWR18_00515"/>
<dbReference type="Pfam" id="PF07593">
    <property type="entry name" value="UnbV_ASPIC"/>
    <property type="match status" value="1"/>
</dbReference>
<evidence type="ECO:0000259" key="3">
    <source>
        <dbReference type="Pfam" id="PF07593"/>
    </source>
</evidence>
<dbReference type="SUPFAM" id="SSF69318">
    <property type="entry name" value="Integrin alpha N-terminal domain"/>
    <property type="match status" value="1"/>
</dbReference>
<dbReference type="InterPro" id="IPR013517">
    <property type="entry name" value="FG-GAP"/>
</dbReference>
<reference evidence="4 5" key="1">
    <citation type="submission" date="2017-01" db="EMBL/GenBank/DDBJ databases">
        <title>Complete genome of Tateyamaria omphalii DOK1-4 isolated from seawater in Dokdo.</title>
        <authorList>
            <person name="Kim J.H."/>
            <person name="Chi W.-J."/>
        </authorList>
    </citation>
    <scope>NUCLEOTIDE SEQUENCE [LARGE SCALE GENOMIC DNA]</scope>
    <source>
        <strain evidence="4 5">DOK1-4</strain>
    </source>
</reference>
<dbReference type="EMBL" id="CP019312">
    <property type="protein sequence ID" value="APX13598.1"/>
    <property type="molecule type" value="Genomic_DNA"/>
</dbReference>
<dbReference type="Proteomes" id="UP000186336">
    <property type="component" value="Chromosome"/>
</dbReference>
<evidence type="ECO:0000313" key="4">
    <source>
        <dbReference type="EMBL" id="APX13598.1"/>
    </source>
</evidence>
<feature type="signal peptide" evidence="2">
    <location>
        <begin position="1"/>
        <end position="18"/>
    </location>
</feature>
<evidence type="ECO:0000256" key="2">
    <source>
        <dbReference type="SAM" id="SignalP"/>
    </source>
</evidence>